<dbReference type="GeneID" id="59294603"/>
<dbReference type="RefSeq" id="XP_037158326.1">
    <property type="nucleotide sequence ID" value="XM_037314800.1"/>
</dbReference>
<dbReference type="Proteomes" id="UP000578531">
    <property type="component" value="Unassembled WGS sequence"/>
</dbReference>
<protein>
    <submittedName>
        <fullName evidence="1">Uncharacterized protein</fullName>
    </submittedName>
</protein>
<evidence type="ECO:0000313" key="2">
    <source>
        <dbReference type="Proteomes" id="UP000578531"/>
    </source>
</evidence>
<dbReference type="AlphaFoldDB" id="A0A8H6FE85"/>
<organism evidence="1 2">
    <name type="scientific">Letharia columbiana</name>
    <dbReference type="NCBI Taxonomy" id="112416"/>
    <lineage>
        <taxon>Eukaryota</taxon>
        <taxon>Fungi</taxon>
        <taxon>Dikarya</taxon>
        <taxon>Ascomycota</taxon>
        <taxon>Pezizomycotina</taxon>
        <taxon>Lecanoromycetes</taxon>
        <taxon>OSLEUM clade</taxon>
        <taxon>Lecanoromycetidae</taxon>
        <taxon>Lecanorales</taxon>
        <taxon>Lecanorineae</taxon>
        <taxon>Parmeliaceae</taxon>
        <taxon>Letharia</taxon>
    </lineage>
</organism>
<dbReference type="EMBL" id="JACCJC010000115">
    <property type="protein sequence ID" value="KAF6224628.1"/>
    <property type="molecule type" value="Genomic_DNA"/>
</dbReference>
<reference evidence="1 2" key="1">
    <citation type="journal article" date="2020" name="Genomics">
        <title>Complete, high-quality genomes from long-read metagenomic sequencing of two wolf lichen thalli reveals enigmatic genome architecture.</title>
        <authorList>
            <person name="McKenzie S.K."/>
            <person name="Walston R.F."/>
            <person name="Allen J.L."/>
        </authorList>
    </citation>
    <scope>NUCLEOTIDE SEQUENCE [LARGE SCALE GENOMIC DNA]</scope>
    <source>
        <strain evidence="1">WasteWater2</strain>
    </source>
</reference>
<comment type="caution">
    <text evidence="1">The sequence shown here is derived from an EMBL/GenBank/DDBJ whole genome shotgun (WGS) entry which is preliminary data.</text>
</comment>
<keyword evidence="2" id="KW-1185">Reference proteome</keyword>
<evidence type="ECO:0000313" key="1">
    <source>
        <dbReference type="EMBL" id="KAF6224628.1"/>
    </source>
</evidence>
<proteinExistence type="predicted"/>
<gene>
    <name evidence="1" type="ORF">HO173_012971</name>
</gene>
<accession>A0A8H6FE85</accession>
<sequence length="189" mass="20809">MRSILQTISLTVQDKPFETTTSKPFRPMQHLPHKAPNPVIPLKADLTIPTMSIPSDYLLVATHLAHSPSLLEAFVQENLLRLTNISIPVTIDDVTRNLPTSPATTVPKDVVAILIRQRALPATIGVNGVEAGYVVTETASSTPEVFWVLFVNFGPGRACTVEGTVEVRYFYPRNADARAMFLATYYDDS</sequence>
<name>A0A8H6FE85_9LECA</name>